<gene>
    <name evidence="2" type="ORF">EKL94_05185</name>
</gene>
<name>A0A431ULY2_STEMA</name>
<evidence type="ECO:0000313" key="2">
    <source>
        <dbReference type="EMBL" id="RTQ90905.1"/>
    </source>
</evidence>
<evidence type="ECO:0000259" key="1">
    <source>
        <dbReference type="Pfam" id="PF18476"/>
    </source>
</evidence>
<feature type="domain" description="PIN like" evidence="1">
    <location>
        <begin position="24"/>
        <end position="255"/>
    </location>
</feature>
<reference evidence="2 3" key="1">
    <citation type="submission" date="2018-12" db="EMBL/GenBank/DDBJ databases">
        <authorList>
            <person name="Kartti S."/>
            <person name="Manni A."/>
            <person name="Chemao El Fihri M.W."/>
            <person name="Laamarti M."/>
            <person name="Temsamani L."/>
            <person name="El Jamali J.E."/>
            <person name="Ouadghiri M."/>
            <person name="Ibrahimi A."/>
            <person name="Filati-Maltouf A."/>
        </authorList>
    </citation>
    <scope>NUCLEOTIDE SEQUENCE [LARGE SCALE GENOMIC DNA]</scope>
    <source>
        <strain evidence="2 3">MDMC339</strain>
    </source>
</reference>
<sequence length="463" mass="51676">MKNIFPGFYGPTEAESEKLWAEALFVLDSSVLLRLYEVPERTRQETFAAFEKLGDRLWVPHQAALEYHRNRERTIGIAKGRVEEALKPMQDAIEAFMTSANSVKLAERGYQTASDRLTDFKAAADEVMQAAQAAIASHVAINGNDPVRDELGRLLDGKVGAAPTEEELAQWTKDAAQRFTHRMGPGHLDETKMKNPTYMMDGLIFDKRYADVYVWKETIARASDANVTSVVMITNDSKPDWWKKTDYGVVGPLPEICAEIRKEAALENYWMYDLNGFMSEAETRLQVSVSATTLSDVAETSPFLLAEKEVRASIELWNTLTDEDRGRVRNGALHKMMVKYGQDALEKALLSRGFAVLKSDGDVAVGFQTSGEYRVGVAIHGFDAASRGARRMVCSEIAQILPVTPLSRIEILLVGGVEISPNDINEVFSEFERDIRRLNVKDVVLSMHHIVSESTVHAIDAKL</sequence>
<proteinExistence type="predicted"/>
<dbReference type="EMBL" id="RXLZ01000010">
    <property type="protein sequence ID" value="RTQ90905.1"/>
    <property type="molecule type" value="Genomic_DNA"/>
</dbReference>
<protein>
    <recommendedName>
        <fullName evidence="1">PIN like domain-containing protein</fullName>
    </recommendedName>
</protein>
<evidence type="ECO:0000313" key="3">
    <source>
        <dbReference type="Proteomes" id="UP000271705"/>
    </source>
</evidence>
<dbReference type="InterPro" id="IPR041578">
    <property type="entry name" value="PIN_8"/>
</dbReference>
<comment type="caution">
    <text evidence="2">The sequence shown here is derived from an EMBL/GenBank/DDBJ whole genome shotgun (WGS) entry which is preliminary data.</text>
</comment>
<accession>A0A431ULY2</accession>
<dbReference type="Pfam" id="PF18476">
    <property type="entry name" value="PIN_8"/>
    <property type="match status" value="1"/>
</dbReference>
<dbReference type="AlphaFoldDB" id="A0A431ULY2"/>
<dbReference type="Proteomes" id="UP000271705">
    <property type="component" value="Unassembled WGS sequence"/>
</dbReference>
<organism evidence="2 3">
    <name type="scientific">Stenotrophomonas maltophilia</name>
    <name type="common">Pseudomonas maltophilia</name>
    <name type="synonym">Xanthomonas maltophilia</name>
    <dbReference type="NCBI Taxonomy" id="40324"/>
    <lineage>
        <taxon>Bacteria</taxon>
        <taxon>Pseudomonadati</taxon>
        <taxon>Pseudomonadota</taxon>
        <taxon>Gammaproteobacteria</taxon>
        <taxon>Lysobacterales</taxon>
        <taxon>Lysobacteraceae</taxon>
        <taxon>Stenotrophomonas</taxon>
        <taxon>Stenotrophomonas maltophilia group</taxon>
    </lineage>
</organism>
<dbReference type="RefSeq" id="WP_126928258.1">
    <property type="nucleotide sequence ID" value="NZ_RXLZ01000010.1"/>
</dbReference>